<gene>
    <name evidence="1" type="ORF">QE367_002713</name>
</gene>
<keyword evidence="2" id="KW-1185">Reference proteome</keyword>
<protein>
    <recommendedName>
        <fullName evidence="3">Asp23/Gls24 family envelope stress response protein</fullName>
    </recommendedName>
</protein>
<accession>A0ABU1I3P1</accession>
<comment type="caution">
    <text evidence="1">The sequence shown here is derived from an EMBL/GenBank/DDBJ whole genome shotgun (WGS) entry which is preliminary data.</text>
</comment>
<proteinExistence type="predicted"/>
<name>A0ABU1I3P1_9MICO</name>
<dbReference type="RefSeq" id="WP_023952543.1">
    <property type="nucleotide sequence ID" value="NZ_CP018134.1"/>
</dbReference>
<dbReference type="EMBL" id="JAVIZA010000001">
    <property type="protein sequence ID" value="MDR6168509.1"/>
    <property type="molecule type" value="Genomic_DNA"/>
</dbReference>
<dbReference type="Proteomes" id="UP001260188">
    <property type="component" value="Unassembled WGS sequence"/>
</dbReference>
<reference evidence="1 2" key="1">
    <citation type="submission" date="2023-08" db="EMBL/GenBank/DDBJ databases">
        <title>Functional and genomic diversity of the sorghum phyllosphere microbiome.</title>
        <authorList>
            <person name="Shade A."/>
        </authorList>
    </citation>
    <scope>NUCLEOTIDE SEQUENCE [LARGE SCALE GENOMIC DNA]</scope>
    <source>
        <strain evidence="1 2">SORGH_AS_0919</strain>
    </source>
</reference>
<organism evidence="1 2">
    <name type="scientific">Microbacterium paludicola</name>
    <dbReference type="NCBI Taxonomy" id="300019"/>
    <lineage>
        <taxon>Bacteria</taxon>
        <taxon>Bacillati</taxon>
        <taxon>Actinomycetota</taxon>
        <taxon>Actinomycetes</taxon>
        <taxon>Micrococcales</taxon>
        <taxon>Microbacteriaceae</taxon>
        <taxon>Microbacterium</taxon>
    </lineage>
</organism>
<evidence type="ECO:0000313" key="2">
    <source>
        <dbReference type="Proteomes" id="UP001260188"/>
    </source>
</evidence>
<evidence type="ECO:0000313" key="1">
    <source>
        <dbReference type="EMBL" id="MDR6168509.1"/>
    </source>
</evidence>
<evidence type="ECO:0008006" key="3">
    <source>
        <dbReference type="Google" id="ProtNLM"/>
    </source>
</evidence>
<sequence length="106" mass="10812">MIEPVSIVDPSAPRPLVEVPGVSAVHDPRPPLTRVLGAAASALHRETAAPTNGVLVTADGEVVTAAAAISVAASARTPEVARAVADELCAQHPTADRITVQVRRIA</sequence>